<feature type="transmembrane region" description="Helical" evidence="3">
    <location>
        <begin position="337"/>
        <end position="359"/>
    </location>
</feature>
<name>A0A4Z0PXM9_9BACT</name>
<feature type="transmembrane region" description="Helical" evidence="3">
    <location>
        <begin position="131"/>
        <end position="154"/>
    </location>
</feature>
<gene>
    <name evidence="5" type="ORF">E5K00_18430</name>
</gene>
<dbReference type="PANTHER" id="PTHR34978">
    <property type="entry name" value="POSSIBLE SENSOR-TRANSDUCER PROTEIN BLAR"/>
    <property type="match status" value="1"/>
</dbReference>
<organism evidence="5 6">
    <name type="scientific">Hymenobacter aquaticus</name>
    <dbReference type="NCBI Taxonomy" id="1867101"/>
    <lineage>
        <taxon>Bacteria</taxon>
        <taxon>Pseudomonadati</taxon>
        <taxon>Bacteroidota</taxon>
        <taxon>Cytophagia</taxon>
        <taxon>Cytophagales</taxon>
        <taxon>Hymenobacteraceae</taxon>
        <taxon>Hymenobacter</taxon>
    </lineage>
</organism>
<feature type="domain" description="Peptidase M56" evidence="4">
    <location>
        <begin position="28"/>
        <end position="278"/>
    </location>
</feature>
<dbReference type="EMBL" id="SRLC01000002">
    <property type="protein sequence ID" value="TGE22225.1"/>
    <property type="molecule type" value="Genomic_DNA"/>
</dbReference>
<dbReference type="CDD" id="cd07341">
    <property type="entry name" value="M56_BlaR1_MecR1_like"/>
    <property type="match status" value="1"/>
</dbReference>
<evidence type="ECO:0000256" key="1">
    <source>
        <dbReference type="SAM" id="Coils"/>
    </source>
</evidence>
<feature type="region of interest" description="Disordered" evidence="2">
    <location>
        <begin position="757"/>
        <end position="811"/>
    </location>
</feature>
<dbReference type="Pfam" id="PF05569">
    <property type="entry name" value="Peptidase_M56"/>
    <property type="match status" value="1"/>
</dbReference>
<evidence type="ECO:0000256" key="3">
    <source>
        <dbReference type="SAM" id="Phobius"/>
    </source>
</evidence>
<dbReference type="InterPro" id="IPR008756">
    <property type="entry name" value="Peptidase_M56"/>
</dbReference>
<reference evidence="5 6" key="1">
    <citation type="submission" date="2019-04" db="EMBL/GenBank/DDBJ databases">
        <authorList>
            <person name="Feng G."/>
            <person name="Zhang J."/>
            <person name="Zhu H."/>
        </authorList>
    </citation>
    <scope>NUCLEOTIDE SEQUENCE [LARGE SCALE GENOMIC DNA]</scope>
    <source>
        <strain evidence="5 6">JCM 31653</strain>
    </source>
</reference>
<feature type="compositionally biased region" description="Low complexity" evidence="2">
    <location>
        <begin position="782"/>
        <end position="795"/>
    </location>
</feature>
<dbReference type="InterPro" id="IPR052173">
    <property type="entry name" value="Beta-lactam_resp_regulator"/>
</dbReference>
<comment type="caution">
    <text evidence="5">The sequence shown here is derived from an EMBL/GenBank/DDBJ whole genome shotgun (WGS) entry which is preliminary data.</text>
</comment>
<protein>
    <submittedName>
        <fullName evidence="5">M56 family metallopeptidase</fullName>
    </submittedName>
</protein>
<sequence>MSWLENVLSPELVRAVGWTIVHSLWQGAVVGLALVGLLLVLRRHSAQVRYNVAGLALLTMLGLALATFGRHYAVALARTAAPAASAAPASAATDTPNLLDTTVATSREVVAAQSVSLLETGRQYFDQHLPLIVAAWFLGLLAMTLRMLGGLAYVQRLRHYRVEPLSAQWNERLNVLADRAGLKRTITLLESALVKAPLVAGHLKPVILLPLGTVMGLSQAQLEAILAHELAHIARRDYLMNILQSMAEILFFYHPAVWFITACLRTERENCCDDEATAICGDPLTLAKALAALAEMGQRVYPIPQLALSAVGPDGSLLGRIRRLVQRRAAPTFSEGFMAALVVMGGLALIGLTTVVSMANPRPWPEKARELVGAVFGPENSMWEKSLHALQLNSSVELAPSEFPVPFPDATVAGDDDDDKKKRKNKSKDKGDQHTVIVREADEDEPLRRGKDGGTVVVKRDKKGRVTELYVDGQRIEMEEGKQKAKGNSTEIIRLAPGSRASRSRSNSSFNFDFDSRNYGMSARDQEELRSSMRRLEQDLSRNEDEIRRGTSRAYVLSDGNRVEIRNGRAVTVDTDRIAAKALQDAEHSLREAERNETDAEARARISEELERLRERRDELRSRQEEARSRELEASQADREQAQLERERQQAERERQQAERERARAERERERAIREEQNNKVEESIVDELVEDNLIKDRKNFQLVLKGTGMVVDGQQQPAAVAAKYKKLFEEGTGRTLGTSGSMVFSNSGGNVSRIYSNTSGGSKYTSTPPLPPLPPVPPLAPGASRASRSRLAPVAPAPPAPPRPPRAPRNVKVNSVALGEQLRKDGLIDAEARSYQFQLNQNGMSVNGQKQSAETAKRYRTLLGKNDEKNFNMDVVITE</sequence>
<feature type="compositionally biased region" description="Pro residues" evidence="2">
    <location>
        <begin position="796"/>
        <end position="808"/>
    </location>
</feature>
<dbReference type="OrthoDB" id="15218at2"/>
<feature type="compositionally biased region" description="Polar residues" evidence="2">
    <location>
        <begin position="757"/>
        <end position="768"/>
    </location>
</feature>
<dbReference type="Proteomes" id="UP000297549">
    <property type="component" value="Unassembled WGS sequence"/>
</dbReference>
<feature type="region of interest" description="Disordered" evidence="2">
    <location>
        <begin position="615"/>
        <end position="674"/>
    </location>
</feature>
<feature type="transmembrane region" description="Helical" evidence="3">
    <location>
        <begin position="20"/>
        <end position="41"/>
    </location>
</feature>
<dbReference type="PANTHER" id="PTHR34978:SF3">
    <property type="entry name" value="SLR0241 PROTEIN"/>
    <property type="match status" value="1"/>
</dbReference>
<feature type="compositionally biased region" description="Pro residues" evidence="2">
    <location>
        <begin position="769"/>
        <end position="781"/>
    </location>
</feature>
<feature type="transmembrane region" description="Helical" evidence="3">
    <location>
        <begin position="48"/>
        <end position="68"/>
    </location>
</feature>
<keyword evidence="6" id="KW-1185">Reference proteome</keyword>
<keyword evidence="1" id="KW-0175">Coiled coil</keyword>
<evidence type="ECO:0000313" key="5">
    <source>
        <dbReference type="EMBL" id="TGE22225.1"/>
    </source>
</evidence>
<keyword evidence="3" id="KW-1133">Transmembrane helix</keyword>
<proteinExistence type="predicted"/>
<dbReference type="AlphaFoldDB" id="A0A4Z0PXM9"/>
<evidence type="ECO:0000313" key="6">
    <source>
        <dbReference type="Proteomes" id="UP000297549"/>
    </source>
</evidence>
<accession>A0A4Z0PXM9</accession>
<feature type="region of interest" description="Disordered" evidence="2">
    <location>
        <begin position="403"/>
        <end position="454"/>
    </location>
</feature>
<feature type="compositionally biased region" description="Basic and acidic residues" evidence="2">
    <location>
        <begin position="428"/>
        <end position="452"/>
    </location>
</feature>
<feature type="coiled-coil region" evidence="1">
    <location>
        <begin position="526"/>
        <end position="553"/>
    </location>
</feature>
<keyword evidence="3" id="KW-0812">Transmembrane</keyword>
<evidence type="ECO:0000256" key="2">
    <source>
        <dbReference type="SAM" id="MobiDB-lite"/>
    </source>
</evidence>
<dbReference type="Gene3D" id="3.30.2010.10">
    <property type="entry name" value="Metalloproteases ('zincins'), catalytic domain"/>
    <property type="match status" value="1"/>
</dbReference>
<keyword evidence="3" id="KW-0472">Membrane</keyword>
<evidence type="ECO:0000259" key="4">
    <source>
        <dbReference type="Pfam" id="PF05569"/>
    </source>
</evidence>